<evidence type="ECO:0000256" key="2">
    <source>
        <dbReference type="ARBA" id="ARBA00006220"/>
    </source>
</evidence>
<feature type="region of interest" description="Disordered" evidence="7">
    <location>
        <begin position="1"/>
        <end position="20"/>
    </location>
</feature>
<evidence type="ECO:0000256" key="1">
    <source>
        <dbReference type="ARBA" id="ARBA00001946"/>
    </source>
</evidence>
<dbReference type="InterPro" id="IPR008162">
    <property type="entry name" value="Pyrophosphatase"/>
</dbReference>
<dbReference type="GO" id="GO:0000287">
    <property type="term" value="F:magnesium ion binding"/>
    <property type="evidence" value="ECO:0007669"/>
    <property type="project" value="InterPro"/>
</dbReference>
<feature type="compositionally biased region" description="Basic and acidic residues" evidence="7">
    <location>
        <begin position="10"/>
        <end position="19"/>
    </location>
</feature>
<name>A0AA88GYS7_NAELO</name>
<evidence type="ECO:0000256" key="5">
    <source>
        <dbReference type="ARBA" id="ARBA00022801"/>
    </source>
</evidence>
<dbReference type="InterPro" id="IPR036649">
    <property type="entry name" value="Pyrophosphatase_sf"/>
</dbReference>
<keyword evidence="5" id="KW-0378">Hydrolase</keyword>
<evidence type="ECO:0000256" key="3">
    <source>
        <dbReference type="ARBA" id="ARBA00012146"/>
    </source>
</evidence>
<dbReference type="Gene3D" id="3.90.80.10">
    <property type="entry name" value="Inorganic pyrophosphatase"/>
    <property type="match status" value="1"/>
</dbReference>
<sequence length="239" mass="27285">MSGTPSKTVKFSEDTKESPEITPSVAFPHMIIHAWHDLDVGSSELFNALIEIPKGSKIKYQYDTKYGLLKVSHILSSSLTYPANYGFIPQTFGEDKDPIDVLVLMQSACHPMSIVRCHPIGVMPLIDNGVMEYKVIAVHADDPEYRGINELSQLRPHILNEIKIFYEDYKKLDKNTQTVVVKDFLPRSEAMKIIEQGIEGYKQYIREQKKSLTCTRYGSYQNLFKKGLNLSEMDDEDDE</sequence>
<organism evidence="8 9">
    <name type="scientific">Naegleria lovaniensis</name>
    <name type="common">Amoeba</name>
    <dbReference type="NCBI Taxonomy" id="51637"/>
    <lineage>
        <taxon>Eukaryota</taxon>
        <taxon>Discoba</taxon>
        <taxon>Heterolobosea</taxon>
        <taxon>Tetramitia</taxon>
        <taxon>Eutetramitia</taxon>
        <taxon>Vahlkampfiidae</taxon>
        <taxon>Naegleria</taxon>
    </lineage>
</organism>
<proteinExistence type="inferred from homology"/>
<dbReference type="CDD" id="cd00412">
    <property type="entry name" value="pyrophosphatase"/>
    <property type="match status" value="1"/>
</dbReference>
<evidence type="ECO:0000256" key="4">
    <source>
        <dbReference type="ARBA" id="ARBA00022723"/>
    </source>
</evidence>
<dbReference type="EMBL" id="PYSW02000002">
    <property type="protein sequence ID" value="KAG2393455.1"/>
    <property type="molecule type" value="Genomic_DNA"/>
</dbReference>
<dbReference type="GeneID" id="68099440"/>
<comment type="cofactor">
    <cofactor evidence="1">
        <name>Mg(2+)</name>
        <dbReference type="ChEBI" id="CHEBI:18420"/>
    </cofactor>
</comment>
<keyword evidence="6" id="KW-0460">Magnesium</keyword>
<dbReference type="SUPFAM" id="SSF50324">
    <property type="entry name" value="Inorganic pyrophosphatase"/>
    <property type="match status" value="1"/>
</dbReference>
<dbReference type="EC" id="3.6.1.1" evidence="3"/>
<evidence type="ECO:0000256" key="7">
    <source>
        <dbReference type="SAM" id="MobiDB-lite"/>
    </source>
</evidence>
<accession>A0AA88GYS7</accession>
<dbReference type="AlphaFoldDB" id="A0AA88GYS7"/>
<dbReference type="PANTHER" id="PTHR10286">
    <property type="entry name" value="INORGANIC PYROPHOSPHATASE"/>
    <property type="match status" value="1"/>
</dbReference>
<dbReference type="GO" id="GO:0006796">
    <property type="term" value="P:phosphate-containing compound metabolic process"/>
    <property type="evidence" value="ECO:0007669"/>
    <property type="project" value="InterPro"/>
</dbReference>
<evidence type="ECO:0000256" key="6">
    <source>
        <dbReference type="ARBA" id="ARBA00022842"/>
    </source>
</evidence>
<dbReference type="Pfam" id="PF00719">
    <property type="entry name" value="Pyrophosphatase"/>
    <property type="match status" value="1"/>
</dbReference>
<comment type="similarity">
    <text evidence="2">Belongs to the PPase family.</text>
</comment>
<reference evidence="8 9" key="1">
    <citation type="journal article" date="2018" name="BMC Genomics">
        <title>The genome of Naegleria lovaniensis, the basis for a comparative approach to unravel pathogenicity factors of the human pathogenic amoeba N. fowleri.</title>
        <authorList>
            <person name="Liechti N."/>
            <person name="Schurch N."/>
            <person name="Bruggmann R."/>
            <person name="Wittwer M."/>
        </authorList>
    </citation>
    <scope>NUCLEOTIDE SEQUENCE [LARGE SCALE GENOMIC DNA]</scope>
    <source>
        <strain evidence="8 9">ATCC 30569</strain>
    </source>
</reference>
<keyword evidence="4" id="KW-0479">Metal-binding</keyword>
<protein>
    <recommendedName>
        <fullName evidence="3">inorganic diphosphatase</fullName>
        <ecNumber evidence="3">3.6.1.1</ecNumber>
    </recommendedName>
</protein>
<dbReference type="RefSeq" id="XP_044555349.1">
    <property type="nucleotide sequence ID" value="XM_044696906.1"/>
</dbReference>
<evidence type="ECO:0000313" key="8">
    <source>
        <dbReference type="EMBL" id="KAG2393455.1"/>
    </source>
</evidence>
<dbReference type="GO" id="GO:0004427">
    <property type="term" value="F:inorganic diphosphate phosphatase activity"/>
    <property type="evidence" value="ECO:0007669"/>
    <property type="project" value="UniProtKB-EC"/>
</dbReference>
<evidence type="ECO:0000313" key="9">
    <source>
        <dbReference type="Proteomes" id="UP000816034"/>
    </source>
</evidence>
<comment type="caution">
    <text evidence="8">The sequence shown here is derived from an EMBL/GenBank/DDBJ whole genome shotgun (WGS) entry which is preliminary data.</text>
</comment>
<dbReference type="HAMAP" id="MF_00209">
    <property type="entry name" value="Inorganic_PPase"/>
    <property type="match status" value="1"/>
</dbReference>
<dbReference type="GO" id="GO:0005737">
    <property type="term" value="C:cytoplasm"/>
    <property type="evidence" value="ECO:0007669"/>
    <property type="project" value="InterPro"/>
</dbReference>
<dbReference type="Proteomes" id="UP000816034">
    <property type="component" value="Unassembled WGS sequence"/>
</dbReference>
<gene>
    <name evidence="8" type="ORF">C9374_006986</name>
</gene>
<keyword evidence="9" id="KW-1185">Reference proteome</keyword>